<comment type="subcellular location">
    <subcellularLocation>
        <location evidence="1">Secreted</location>
        <location evidence="1">Extracellular space</location>
        <location evidence="1">Extracellular matrix</location>
    </subcellularLocation>
</comment>
<dbReference type="Proteomes" id="UP000828390">
    <property type="component" value="Unassembled WGS sequence"/>
</dbReference>
<name>A0A9D4MSG1_DREPO</name>
<evidence type="ECO:0000259" key="14">
    <source>
        <dbReference type="PROSITE" id="PS50026"/>
    </source>
</evidence>
<dbReference type="EMBL" id="JAIWYP010000001">
    <property type="protein sequence ID" value="KAH3880974.1"/>
    <property type="molecule type" value="Genomic_DNA"/>
</dbReference>
<gene>
    <name evidence="15" type="ORF">DPMN_004896</name>
</gene>
<evidence type="ECO:0000256" key="11">
    <source>
        <dbReference type="PROSITE-ProRule" id="PRU00076"/>
    </source>
</evidence>
<dbReference type="InterPro" id="IPR018097">
    <property type="entry name" value="EGF_Ca-bd_CS"/>
</dbReference>
<evidence type="ECO:0000313" key="15">
    <source>
        <dbReference type="EMBL" id="KAH3880974.1"/>
    </source>
</evidence>
<feature type="region of interest" description="Disordered" evidence="12">
    <location>
        <begin position="145"/>
        <end position="165"/>
    </location>
</feature>
<evidence type="ECO:0000256" key="6">
    <source>
        <dbReference type="ARBA" id="ARBA00022729"/>
    </source>
</evidence>
<evidence type="ECO:0000256" key="10">
    <source>
        <dbReference type="ARBA" id="ARBA00023180"/>
    </source>
</evidence>
<comment type="similarity">
    <text evidence="2">Belongs to the fibulin family.</text>
</comment>
<dbReference type="FunFam" id="2.10.25.10:FF:000240">
    <property type="entry name" value="Vitamin K-dependent protein S"/>
    <property type="match status" value="2"/>
</dbReference>
<feature type="signal peptide" evidence="13">
    <location>
        <begin position="1"/>
        <end position="19"/>
    </location>
</feature>
<keyword evidence="3" id="KW-0964">Secreted</keyword>
<feature type="domain" description="EGF-like" evidence="14">
    <location>
        <begin position="430"/>
        <end position="470"/>
    </location>
</feature>
<dbReference type="InterPro" id="IPR000152">
    <property type="entry name" value="EGF-type_Asp/Asn_hydroxyl_site"/>
</dbReference>
<dbReference type="InterPro" id="IPR000020">
    <property type="entry name" value="Anaphylatoxin/fibulin"/>
</dbReference>
<dbReference type="GO" id="GO:0005576">
    <property type="term" value="C:extracellular region"/>
    <property type="evidence" value="ECO:0007669"/>
    <property type="project" value="InterPro"/>
</dbReference>
<dbReference type="InterPro" id="IPR000742">
    <property type="entry name" value="EGF"/>
</dbReference>
<comment type="caution">
    <text evidence="11">Lacks conserved residue(s) required for the propagation of feature annotation.</text>
</comment>
<dbReference type="InterPro" id="IPR001881">
    <property type="entry name" value="EGF-like_Ca-bd_dom"/>
</dbReference>
<dbReference type="AlphaFoldDB" id="A0A9D4MSG1"/>
<dbReference type="Pfam" id="PF12662">
    <property type="entry name" value="cEGF"/>
    <property type="match status" value="2"/>
</dbReference>
<organism evidence="15 16">
    <name type="scientific">Dreissena polymorpha</name>
    <name type="common">Zebra mussel</name>
    <name type="synonym">Mytilus polymorpha</name>
    <dbReference type="NCBI Taxonomy" id="45954"/>
    <lineage>
        <taxon>Eukaryota</taxon>
        <taxon>Metazoa</taxon>
        <taxon>Spiralia</taxon>
        <taxon>Lophotrochozoa</taxon>
        <taxon>Mollusca</taxon>
        <taxon>Bivalvia</taxon>
        <taxon>Autobranchia</taxon>
        <taxon>Heteroconchia</taxon>
        <taxon>Euheterodonta</taxon>
        <taxon>Imparidentia</taxon>
        <taxon>Neoheterodontei</taxon>
        <taxon>Myida</taxon>
        <taxon>Dreissenoidea</taxon>
        <taxon>Dreissenidae</taxon>
        <taxon>Dreissena</taxon>
    </lineage>
</organism>
<evidence type="ECO:0000256" key="8">
    <source>
        <dbReference type="ARBA" id="ARBA00022837"/>
    </source>
</evidence>
<accession>A0A9D4MSG1</accession>
<dbReference type="SUPFAM" id="SSF57196">
    <property type="entry name" value="EGF/Laminin"/>
    <property type="match status" value="1"/>
</dbReference>
<comment type="caution">
    <text evidence="15">The sequence shown here is derived from an EMBL/GenBank/DDBJ whole genome shotgun (WGS) entry which is preliminary data.</text>
</comment>
<evidence type="ECO:0000256" key="2">
    <source>
        <dbReference type="ARBA" id="ARBA00006127"/>
    </source>
</evidence>
<keyword evidence="9" id="KW-1015">Disulfide bond</keyword>
<evidence type="ECO:0000256" key="4">
    <source>
        <dbReference type="ARBA" id="ARBA00022530"/>
    </source>
</evidence>
<dbReference type="SMART" id="SM00181">
    <property type="entry name" value="EGF"/>
    <property type="match status" value="10"/>
</dbReference>
<dbReference type="CDD" id="cd00054">
    <property type="entry name" value="EGF_CA"/>
    <property type="match status" value="6"/>
</dbReference>
<keyword evidence="16" id="KW-1185">Reference proteome</keyword>
<keyword evidence="10" id="KW-0325">Glycoprotein</keyword>
<reference evidence="15" key="1">
    <citation type="journal article" date="2019" name="bioRxiv">
        <title>The Genome of the Zebra Mussel, Dreissena polymorpha: A Resource for Invasive Species Research.</title>
        <authorList>
            <person name="McCartney M.A."/>
            <person name="Auch B."/>
            <person name="Kono T."/>
            <person name="Mallez S."/>
            <person name="Zhang Y."/>
            <person name="Obille A."/>
            <person name="Becker A."/>
            <person name="Abrahante J.E."/>
            <person name="Garbe J."/>
            <person name="Badalamenti J.P."/>
            <person name="Herman A."/>
            <person name="Mangelson H."/>
            <person name="Liachko I."/>
            <person name="Sullivan S."/>
            <person name="Sone E.D."/>
            <person name="Koren S."/>
            <person name="Silverstein K.A.T."/>
            <person name="Beckman K.B."/>
            <person name="Gohl D.M."/>
        </authorList>
    </citation>
    <scope>NUCLEOTIDE SEQUENCE</scope>
    <source>
        <strain evidence="15">Duluth1</strain>
        <tissue evidence="15">Whole animal</tissue>
    </source>
</reference>
<dbReference type="Pfam" id="PF07645">
    <property type="entry name" value="EGF_CA"/>
    <property type="match status" value="7"/>
</dbReference>
<dbReference type="SMART" id="SM00179">
    <property type="entry name" value="EGF_CA"/>
    <property type="match status" value="10"/>
</dbReference>
<dbReference type="SUPFAM" id="SSF57184">
    <property type="entry name" value="Growth factor receptor domain"/>
    <property type="match status" value="4"/>
</dbReference>
<evidence type="ECO:0000256" key="7">
    <source>
        <dbReference type="ARBA" id="ARBA00022737"/>
    </source>
</evidence>
<dbReference type="GO" id="GO:0005509">
    <property type="term" value="F:calcium ion binding"/>
    <property type="evidence" value="ECO:0007669"/>
    <property type="project" value="InterPro"/>
</dbReference>
<dbReference type="InterPro" id="IPR049883">
    <property type="entry name" value="NOTCH1_EGF-like"/>
</dbReference>
<dbReference type="InterPro" id="IPR009030">
    <property type="entry name" value="Growth_fac_rcpt_cys_sf"/>
</dbReference>
<dbReference type="InterPro" id="IPR050751">
    <property type="entry name" value="ECM_structural_protein"/>
</dbReference>
<dbReference type="InterPro" id="IPR055088">
    <property type="entry name" value="Fibulin_C"/>
</dbReference>
<evidence type="ECO:0000256" key="9">
    <source>
        <dbReference type="ARBA" id="ARBA00023157"/>
    </source>
</evidence>
<evidence type="ECO:0000313" key="16">
    <source>
        <dbReference type="Proteomes" id="UP000828390"/>
    </source>
</evidence>
<sequence length="903" mass="99157">MEYNALAVILFGLIGFGSTNEITSIVDTCCSAGTVWATSNQRCDNFKGNLPALSSTYTQMCRNIIEVCCMKSKQTNMCDAGTTNAMNGGRCAVRDDALAALSYKECCQCCQMGLSARQAGMRCTAPSIGNPCDFTFVKCCRNSTSGTGGNGVTNPNEIPDDSKEKGDLEDIDECAIFGSEQICNQICRNTIGSFRCECNRGFKLAMDGRTCYRDDCQTGLAFNTVTQRCEDVDECVIGTHNCYGTNEVCQNRQGGFDCGCEDGFHRNRTNSKCEDIDECARRMDTCTSSQRCENTLGSYACRRIVPCGTGWTLDERTQECTDENECELKTDNCGQGYECFNIEGSFRCNPKRCPEGSRFNLRTGQCEVFNCPRGLRAANTSLCVDINECEQGNVCASYQTCQNTYGSYSCVDTISCQPGFEVGSNNECVDIDECTRGTHDCKGAAECVNRPGSYVCSCPAGYSRVNGICQDRNECQLGNVCPSNAVCQNTPGSFRCVCNPGFELVGEQQCRDVNECDDQNVCSQGCVNIQGSYMCNCETGYTLASDGRTCVDVDECRLYSGAGAGVCSGECINTPGSYQCSCPSGWRIMGNQRSCQDIDECEDGTARCGSGEDSMCFNTRGSYRCPMVRCPAGFSRSSLGPRRNSVRCRRLSFTCRQGDTECLNAPISLSYNFLTFPTNVRIPTDLFSMSGPSTADKTFNWYLNMTSALPRQTGVNPATRQDFDLRIGNNNAVVALMNRVEGPQDIELQITMQITDIYSGYTGNAISMIYFDVEVDSDSVLCQKFCSPYDRLCLHNETTSVSYHFFSLPSLPVVEQPSILLNITAQGFILVPQMFLHIVSGNDDGLFDTMVQAEIASFRLVKPLVGPREMSVMLRLENRGYIGNRLLSAHNAHLKLFVSRFDY</sequence>
<evidence type="ECO:0000256" key="12">
    <source>
        <dbReference type="SAM" id="MobiDB-lite"/>
    </source>
</evidence>
<dbReference type="PANTHER" id="PTHR24034">
    <property type="entry name" value="EGF-LIKE DOMAIN-CONTAINING PROTEIN"/>
    <property type="match status" value="1"/>
</dbReference>
<dbReference type="PROSITE" id="PS01187">
    <property type="entry name" value="EGF_CA"/>
    <property type="match status" value="4"/>
</dbReference>
<feature type="domain" description="EGF-like" evidence="14">
    <location>
        <begin position="471"/>
        <end position="511"/>
    </location>
</feature>
<keyword evidence="7" id="KW-0677">Repeat</keyword>
<keyword evidence="6 13" id="KW-0732">Signal</keyword>
<feature type="chain" id="PRO_5038447826" description="EGF-like domain-containing protein" evidence="13">
    <location>
        <begin position="20"/>
        <end position="903"/>
    </location>
</feature>
<reference evidence="15" key="2">
    <citation type="submission" date="2020-11" db="EMBL/GenBank/DDBJ databases">
        <authorList>
            <person name="McCartney M.A."/>
            <person name="Auch B."/>
            <person name="Kono T."/>
            <person name="Mallez S."/>
            <person name="Becker A."/>
            <person name="Gohl D.M."/>
            <person name="Silverstein K.A.T."/>
            <person name="Koren S."/>
            <person name="Bechman K.B."/>
            <person name="Herman A."/>
            <person name="Abrahante J.E."/>
            <person name="Garbe J."/>
        </authorList>
    </citation>
    <scope>NUCLEOTIDE SEQUENCE</scope>
    <source>
        <strain evidence="15">Duluth1</strain>
        <tissue evidence="15">Whole animal</tissue>
    </source>
</reference>
<evidence type="ECO:0000256" key="5">
    <source>
        <dbReference type="ARBA" id="ARBA00022536"/>
    </source>
</evidence>
<dbReference type="PROSITE" id="PS50026">
    <property type="entry name" value="EGF_3"/>
    <property type="match status" value="2"/>
</dbReference>
<keyword evidence="4" id="KW-0272">Extracellular matrix</keyword>
<proteinExistence type="inferred from homology"/>
<dbReference type="Gene3D" id="2.10.25.10">
    <property type="entry name" value="Laminin"/>
    <property type="match status" value="10"/>
</dbReference>
<keyword evidence="5 11" id="KW-0245">EGF-like domain</keyword>
<evidence type="ECO:0000256" key="1">
    <source>
        <dbReference type="ARBA" id="ARBA00004498"/>
    </source>
</evidence>
<keyword evidence="8" id="KW-0106">Calcium</keyword>
<evidence type="ECO:0000256" key="13">
    <source>
        <dbReference type="SAM" id="SignalP"/>
    </source>
</evidence>
<dbReference type="PANTHER" id="PTHR24034:SF209">
    <property type="entry name" value="EGF-LIKE DOMAIN-CONTAINING PROTEIN"/>
    <property type="match status" value="1"/>
</dbReference>
<dbReference type="FunFam" id="2.10.25.10:FF:000014">
    <property type="entry name" value="Latent-transforming growth factor beta-binding protein 3"/>
    <property type="match status" value="1"/>
</dbReference>
<dbReference type="PROSITE" id="PS01177">
    <property type="entry name" value="ANAPHYLATOXIN_1"/>
    <property type="match status" value="1"/>
</dbReference>
<protein>
    <recommendedName>
        <fullName evidence="14">EGF-like domain-containing protein</fullName>
    </recommendedName>
</protein>
<dbReference type="FunFam" id="2.10.25.10:FF:000038">
    <property type="entry name" value="Fibrillin 2"/>
    <property type="match status" value="2"/>
</dbReference>
<dbReference type="InterPro" id="IPR026823">
    <property type="entry name" value="cEGF"/>
</dbReference>
<dbReference type="PROSITE" id="PS00010">
    <property type="entry name" value="ASX_HYDROXYL"/>
    <property type="match status" value="3"/>
</dbReference>
<dbReference type="FunFam" id="2.10.25.10:FF:000005">
    <property type="entry name" value="Fibrillin 2"/>
    <property type="match status" value="1"/>
</dbReference>
<evidence type="ECO:0000256" key="3">
    <source>
        <dbReference type="ARBA" id="ARBA00022525"/>
    </source>
</evidence>
<dbReference type="PROSITE" id="PS01186">
    <property type="entry name" value="EGF_2"/>
    <property type="match status" value="6"/>
</dbReference>
<dbReference type="Pfam" id="PF22914">
    <property type="entry name" value="Fibulin_C"/>
    <property type="match status" value="2"/>
</dbReference>